<evidence type="ECO:0000313" key="2">
    <source>
        <dbReference type="EMBL" id="QRC91629.1"/>
    </source>
</evidence>
<gene>
    <name evidence="2" type="ORF">JI435_018570</name>
</gene>
<name>A0A7U2ERE7_PHANO</name>
<organism evidence="2 3">
    <name type="scientific">Phaeosphaeria nodorum (strain SN15 / ATCC MYA-4574 / FGSC 10173)</name>
    <name type="common">Glume blotch fungus</name>
    <name type="synonym">Parastagonospora nodorum</name>
    <dbReference type="NCBI Taxonomy" id="321614"/>
    <lineage>
        <taxon>Eukaryota</taxon>
        <taxon>Fungi</taxon>
        <taxon>Dikarya</taxon>
        <taxon>Ascomycota</taxon>
        <taxon>Pezizomycotina</taxon>
        <taxon>Dothideomycetes</taxon>
        <taxon>Pleosporomycetidae</taxon>
        <taxon>Pleosporales</taxon>
        <taxon>Pleosporineae</taxon>
        <taxon>Phaeosphaeriaceae</taxon>
        <taxon>Parastagonospora</taxon>
    </lineage>
</organism>
<dbReference type="RefSeq" id="XP_001792482.1">
    <property type="nucleotide sequence ID" value="XM_001792430.1"/>
</dbReference>
<dbReference type="Pfam" id="PF26061">
    <property type="entry name" value="DUF8021"/>
    <property type="match status" value="1"/>
</dbReference>
<dbReference type="OMA" id="WGTDCER"/>
<proteinExistence type="predicted"/>
<sequence>MINFCYTTAIVATLSFNSIATAECTRAGLLSAAQSYLAAQTAGKPGALALATTNFTYQQNNKVLDIAKGLLSTPYAITLNRSTADTVACASYTMWISTSGAKPFVVSTQLRHANNDTGTISMIDTVAATTGDLFFDAKKTLGYIQKEDWSDIAEGQRPSRELLKKVGDAYLDMWTDKNAADSIPWGTQCERVEGSSYTSPCGASLPRGGSAKKNGLRRYVIDEVMGSVDVLCQFDSLGAWPDSHEIRVVDGKVKYVHTVTVMRGVGT</sequence>
<keyword evidence="3" id="KW-1185">Reference proteome</keyword>
<evidence type="ECO:0000259" key="1">
    <source>
        <dbReference type="Pfam" id="PF26061"/>
    </source>
</evidence>
<dbReference type="OrthoDB" id="3504677at2759"/>
<dbReference type="EMBL" id="CP069024">
    <property type="protein sequence ID" value="QRC91629.1"/>
    <property type="molecule type" value="Genomic_DNA"/>
</dbReference>
<feature type="domain" description="DUF8021" evidence="1">
    <location>
        <begin position="156"/>
        <end position="260"/>
    </location>
</feature>
<dbReference type="VEuPathDB" id="FungiDB:JI435_018570"/>
<dbReference type="AlphaFoldDB" id="A0A7U2ERE7"/>
<dbReference type="InterPro" id="IPR058334">
    <property type="entry name" value="DUF8021"/>
</dbReference>
<accession>A0A7U2ERE7</accession>
<dbReference type="KEGG" id="pno:SNOG_01857"/>
<dbReference type="Proteomes" id="UP000663193">
    <property type="component" value="Chromosome 2"/>
</dbReference>
<protein>
    <recommendedName>
        <fullName evidence="1">DUF8021 domain-containing protein</fullName>
    </recommendedName>
</protein>
<reference evidence="3" key="1">
    <citation type="journal article" date="2021" name="BMC Genomics">
        <title>Chromosome-level genome assembly and manually-curated proteome of model necrotroph Parastagonospora nodorum Sn15 reveals a genome-wide trove of candidate effector homologs, and redundancy of virulence-related functions within an accessory chromosome.</title>
        <authorList>
            <person name="Bertazzoni S."/>
            <person name="Jones D.A.B."/>
            <person name="Phan H.T."/>
            <person name="Tan K.-C."/>
            <person name="Hane J.K."/>
        </authorList>
    </citation>
    <scope>NUCLEOTIDE SEQUENCE [LARGE SCALE GENOMIC DNA]</scope>
    <source>
        <strain evidence="3">SN15 / ATCC MYA-4574 / FGSC 10173)</strain>
    </source>
</reference>
<evidence type="ECO:0000313" key="3">
    <source>
        <dbReference type="Proteomes" id="UP000663193"/>
    </source>
</evidence>